<dbReference type="InterPro" id="IPR003343">
    <property type="entry name" value="Big_2"/>
</dbReference>
<dbReference type="GO" id="GO:0010411">
    <property type="term" value="P:xyloglucan metabolic process"/>
    <property type="evidence" value="ECO:0007669"/>
    <property type="project" value="TreeGrafter"/>
</dbReference>
<dbReference type="Pfam" id="PF18962">
    <property type="entry name" value="Por_Secre_tail"/>
    <property type="match status" value="1"/>
</dbReference>
<evidence type="ECO:0000259" key="4">
    <source>
        <dbReference type="SMART" id="SM00635"/>
    </source>
</evidence>
<comment type="caution">
    <text evidence="5">The sequence shown here is derived from an EMBL/GenBank/DDBJ whole genome shotgun (WGS) entry which is preliminary data.</text>
</comment>
<feature type="signal peptide" evidence="3">
    <location>
        <begin position="1"/>
        <end position="20"/>
    </location>
</feature>
<dbReference type="Proteomes" id="UP000576082">
    <property type="component" value="Unassembled WGS sequence"/>
</dbReference>
<dbReference type="EMBL" id="JABANE010000015">
    <property type="protein sequence ID" value="NME67796.1"/>
    <property type="molecule type" value="Genomic_DNA"/>
</dbReference>
<feature type="region of interest" description="Disordered" evidence="2">
    <location>
        <begin position="936"/>
        <end position="977"/>
    </location>
</feature>
<dbReference type="AlphaFoldDB" id="A0A7X9P1F9"/>
<dbReference type="SMART" id="SM00635">
    <property type="entry name" value="BID_2"/>
    <property type="match status" value="1"/>
</dbReference>
<evidence type="ECO:0000313" key="6">
    <source>
        <dbReference type="Proteomes" id="UP000576082"/>
    </source>
</evidence>
<keyword evidence="6" id="KW-1185">Reference proteome</keyword>
<dbReference type="InterPro" id="IPR015943">
    <property type="entry name" value="WD40/YVTN_repeat-like_dom_sf"/>
</dbReference>
<keyword evidence="3" id="KW-0732">Signal</keyword>
<dbReference type="InterPro" id="IPR026444">
    <property type="entry name" value="Secre_tail"/>
</dbReference>
<dbReference type="CDD" id="cd15482">
    <property type="entry name" value="Sialidase_non-viral"/>
    <property type="match status" value="2"/>
</dbReference>
<dbReference type="InterPro" id="IPR031778">
    <property type="entry name" value="Sortilin_N"/>
</dbReference>
<keyword evidence="1" id="KW-0677">Repeat</keyword>
<dbReference type="Pfam" id="PF15902">
    <property type="entry name" value="Sortilin-Vps10"/>
    <property type="match status" value="2"/>
</dbReference>
<feature type="chain" id="PRO_5031400759" evidence="3">
    <location>
        <begin position="21"/>
        <end position="1048"/>
    </location>
</feature>
<sequence length="1048" mass="119575">MQRTTTTLIFLSLLPFLGWAQDPAFFSTLKNERMTSSNKITWSQFGPGNAGYVNFLRYHPTNPDICLTSPDMHNTYQTEDNGKTWYTVKDPDGTGLYVRRLADMYYSEKEPKFGLAIEGSRCFTTNDTGKSWQYQNNCPWYDNDNQGFDKKGWYAKVSAIGLDPQDEKVWLVGAGAHPRGQSHLGWNTMTKINQATPRGRENIHYKKEFQGKIWRTENAGQSWTELTSGINEKAQFCRIIVHPNDNNIVFAASNYGLYKSSDKGTTWSQIGVDAFDNNTMMDMDYYFNAETKEFVLYVIDQVRYFADGTTTRNTGGIFKSEDNGDTWVKSNGNLYLDLNELTGGVSWNYYQYIQKWFQFSTTQDAQKAYPQLPTKALQFFNSINVDPSDPNTLYVGFYDAQTQYSILPGRLWKTENRGETWINVARDFQTAWENDKDFWTKRNNPFDDNMEEGHLITSQQFKDNYPLRSMRYCSVNKRGDVMLLFSHNTFLSTDKGATWKQVDEDYTVEGYLVGRGNSNHPGSVIHQDKRLGEGIMYLGSGEHQLWKTTDKRLDDKIAVEFLEESAETVFAVTTHPLDENIVFTTSMRQKHMENIMRSEDAGKTWEVWGNATDGEWYMRTNQLTIDPRQPEFMYFGVNINKEVDLQKQGGFFASTDGGKQFNRRNNGLPTWPKVVDIEFDPRDNSYASLFVACQYNKEKGKEKGGLFFSNNRGESWTQITIPSQIEGVNSITFDHTQRIYITGGREDGAFDNGGAWYSDDFGTTWTQIFTGEYGFQFDVSPFDHNCLVLINGDKSLNPGVYLSEDRGLHWTKNNLTIGQPDKITDIAFDVQIPDRIIMTVLGSGFLEGKYADGKASRKITVEKQTLKLKLDTNHQMNVATDGLDQNTLLYKSANDEIATVSTAGEIEAKSIGLVKVWVTSNDGQYSDYVLLTVTEDDASEGEEEEENEGEEGGNEEEEENPEEEVPTSIDPTSKTNYQVYPQPIDRVMKIKSLTQPTTIYIYTTTGNLILNKNILPEENINLNALHTGVYICKFSQNNTIYTIKLLKK</sequence>
<dbReference type="SUPFAM" id="SSF110296">
    <property type="entry name" value="Oligoxyloglucan reducing end-specific cellobiohydrolase"/>
    <property type="match status" value="2"/>
</dbReference>
<dbReference type="PANTHER" id="PTHR43739:SF5">
    <property type="entry name" value="EXO-ALPHA-SIALIDASE"/>
    <property type="match status" value="1"/>
</dbReference>
<name>A0A7X9P1F9_9BACT</name>
<evidence type="ECO:0000256" key="2">
    <source>
        <dbReference type="SAM" id="MobiDB-lite"/>
    </source>
</evidence>
<dbReference type="PANTHER" id="PTHR43739">
    <property type="entry name" value="XYLOGLUCANASE (EUROFUNG)"/>
    <property type="match status" value="1"/>
</dbReference>
<dbReference type="InterPro" id="IPR052025">
    <property type="entry name" value="Xyloglucanase_GH74"/>
</dbReference>
<protein>
    <submittedName>
        <fullName evidence="5">T9SS type A sorting domain-containing protein</fullName>
    </submittedName>
</protein>
<accession>A0A7X9P1F9</accession>
<dbReference type="Gene3D" id="2.130.10.10">
    <property type="entry name" value="YVTN repeat-like/Quinoprotein amine dehydrogenase"/>
    <property type="match status" value="6"/>
</dbReference>
<dbReference type="NCBIfam" id="TIGR04183">
    <property type="entry name" value="Por_Secre_tail"/>
    <property type="match status" value="1"/>
</dbReference>
<evidence type="ECO:0000256" key="3">
    <source>
        <dbReference type="SAM" id="SignalP"/>
    </source>
</evidence>
<dbReference type="InterPro" id="IPR008964">
    <property type="entry name" value="Invasin/intimin_cell_adhesion"/>
</dbReference>
<feature type="domain" description="BIG2" evidence="4">
    <location>
        <begin position="855"/>
        <end position="930"/>
    </location>
</feature>
<gene>
    <name evidence="5" type="ORF">HHU12_07470</name>
</gene>
<reference evidence="5 6" key="1">
    <citation type="submission" date="2020-04" db="EMBL/GenBank/DDBJ databases">
        <title>Flammeovirga sp. SR4, a novel species isolated from seawater.</title>
        <authorList>
            <person name="Wang X."/>
        </authorList>
    </citation>
    <scope>NUCLEOTIDE SEQUENCE [LARGE SCALE GENOMIC DNA]</scope>
    <source>
        <strain evidence="5 6">ATCC 23126</strain>
    </source>
</reference>
<proteinExistence type="predicted"/>
<organism evidence="5 6">
    <name type="scientific">Flammeovirga aprica JL-4</name>
    <dbReference type="NCBI Taxonomy" id="694437"/>
    <lineage>
        <taxon>Bacteria</taxon>
        <taxon>Pseudomonadati</taxon>
        <taxon>Bacteroidota</taxon>
        <taxon>Cytophagia</taxon>
        <taxon>Cytophagales</taxon>
        <taxon>Flammeovirgaceae</taxon>
        <taxon>Flammeovirga</taxon>
    </lineage>
</organism>
<dbReference type="RefSeq" id="WP_169656125.1">
    <property type="nucleotide sequence ID" value="NZ_JABANE010000015.1"/>
</dbReference>
<dbReference type="Gene3D" id="2.60.40.1080">
    <property type="match status" value="1"/>
</dbReference>
<dbReference type="Pfam" id="PF02368">
    <property type="entry name" value="Big_2"/>
    <property type="match status" value="1"/>
</dbReference>
<feature type="compositionally biased region" description="Acidic residues" evidence="2">
    <location>
        <begin position="936"/>
        <end position="965"/>
    </location>
</feature>
<evidence type="ECO:0000256" key="1">
    <source>
        <dbReference type="ARBA" id="ARBA00022737"/>
    </source>
</evidence>
<dbReference type="SUPFAM" id="SSF49373">
    <property type="entry name" value="Invasin/intimin cell-adhesion fragments"/>
    <property type="match status" value="1"/>
</dbReference>
<evidence type="ECO:0000313" key="5">
    <source>
        <dbReference type="EMBL" id="NME67796.1"/>
    </source>
</evidence>